<keyword evidence="5" id="KW-0028">Amino-acid biosynthesis</keyword>
<dbReference type="SUPFAM" id="SSF54211">
    <property type="entry name" value="Ribosomal protein S5 domain 2-like"/>
    <property type="match status" value="1"/>
</dbReference>
<accession>T1A4A1</accession>
<evidence type="ECO:0000259" key="11">
    <source>
        <dbReference type="Pfam" id="PF00288"/>
    </source>
</evidence>
<dbReference type="NCBIfam" id="TIGR01920">
    <property type="entry name" value="Shik_kin_archae"/>
    <property type="match status" value="1"/>
</dbReference>
<feature type="domain" description="GHMP kinase N-terminal" evidence="11">
    <location>
        <begin position="243"/>
        <end position="329"/>
    </location>
</feature>
<dbReference type="Gene3D" id="3.40.50.10860">
    <property type="entry name" value="Leucine Dehydrogenase, chain A, domain 1"/>
    <property type="match status" value="1"/>
</dbReference>
<keyword evidence="6" id="KW-0547">Nucleotide-binding</keyword>
<dbReference type="AlphaFoldDB" id="T1A4A1"/>
<protein>
    <recommendedName>
        <fullName evidence="4">Shikimate kinase</fullName>
        <ecNumber evidence="3">2.7.1.71</ecNumber>
    </recommendedName>
</protein>
<dbReference type="GO" id="GO:0004765">
    <property type="term" value="F:shikimate kinase activity"/>
    <property type="evidence" value="ECO:0007669"/>
    <property type="project" value="UniProtKB-EC"/>
</dbReference>
<dbReference type="GO" id="GO:0009423">
    <property type="term" value="P:chorismate biosynthetic process"/>
    <property type="evidence" value="ECO:0007669"/>
    <property type="project" value="UniProtKB-UniPathway"/>
</dbReference>
<dbReference type="GO" id="GO:0004764">
    <property type="term" value="F:shikimate 3-dehydrogenase (NADP+) activity"/>
    <property type="evidence" value="ECO:0007669"/>
    <property type="project" value="InterPro"/>
</dbReference>
<proteinExistence type="inferred from homology"/>
<reference evidence="12" key="2">
    <citation type="journal article" date="2014" name="ISME J.">
        <title>Microbial stratification in low pH oxic and suboxic macroscopic growths along an acid mine drainage.</title>
        <authorList>
            <person name="Mendez-Garcia C."/>
            <person name="Mesa V."/>
            <person name="Sprenger R.R."/>
            <person name="Richter M."/>
            <person name="Diez M.S."/>
            <person name="Solano J."/>
            <person name="Bargiela R."/>
            <person name="Golyshina O.V."/>
            <person name="Manteca A."/>
            <person name="Ramos J.L."/>
            <person name="Gallego J.R."/>
            <person name="Llorente I."/>
            <person name="Martins Dos Santos V.A."/>
            <person name="Jensen O.N."/>
            <person name="Pelaez A.I."/>
            <person name="Sanchez J."/>
            <person name="Ferrer M."/>
        </authorList>
    </citation>
    <scope>NUCLEOTIDE SEQUENCE</scope>
</reference>
<keyword evidence="8" id="KW-0067">ATP-binding</keyword>
<dbReference type="GO" id="GO:0005524">
    <property type="term" value="F:ATP binding"/>
    <property type="evidence" value="ECO:0007669"/>
    <property type="project" value="UniProtKB-KW"/>
</dbReference>
<dbReference type="GO" id="GO:0005737">
    <property type="term" value="C:cytoplasm"/>
    <property type="evidence" value="ECO:0007669"/>
    <property type="project" value="InterPro"/>
</dbReference>
<dbReference type="PANTHER" id="PTHR21089:SF1">
    <property type="entry name" value="BIFUNCTIONAL 3-DEHYDROQUINATE DEHYDRATASE_SHIKIMATE DEHYDROGENASE, CHLOROPLASTIC"/>
    <property type="match status" value="1"/>
</dbReference>
<evidence type="ECO:0000256" key="4">
    <source>
        <dbReference type="ARBA" id="ARBA00013853"/>
    </source>
</evidence>
<comment type="similarity">
    <text evidence="2">Belongs to the GHMP kinase family. Archaeal shikimate kinase subfamily.</text>
</comment>
<evidence type="ECO:0000256" key="5">
    <source>
        <dbReference type="ARBA" id="ARBA00022605"/>
    </source>
</evidence>
<evidence type="ECO:0000256" key="1">
    <source>
        <dbReference type="ARBA" id="ARBA00004842"/>
    </source>
</evidence>
<reference evidence="12" key="1">
    <citation type="submission" date="2013-08" db="EMBL/GenBank/DDBJ databases">
        <authorList>
            <person name="Mendez C."/>
            <person name="Richter M."/>
            <person name="Ferrer M."/>
            <person name="Sanchez J."/>
        </authorList>
    </citation>
    <scope>NUCLEOTIDE SEQUENCE</scope>
</reference>
<dbReference type="EC" id="2.7.1.71" evidence="3"/>
<evidence type="ECO:0000256" key="2">
    <source>
        <dbReference type="ARBA" id="ARBA00010202"/>
    </source>
</evidence>
<evidence type="ECO:0000256" key="10">
    <source>
        <dbReference type="ARBA" id="ARBA00048567"/>
    </source>
</evidence>
<dbReference type="Gene3D" id="3.40.50.720">
    <property type="entry name" value="NAD(P)-binding Rossmann-like Domain"/>
    <property type="match status" value="1"/>
</dbReference>
<keyword evidence="7 12" id="KW-0808">Transferase</keyword>
<dbReference type="GO" id="GO:0009073">
    <property type="term" value="P:aromatic amino acid family biosynthetic process"/>
    <property type="evidence" value="ECO:0007669"/>
    <property type="project" value="UniProtKB-KW"/>
</dbReference>
<evidence type="ECO:0000313" key="12">
    <source>
        <dbReference type="EMBL" id="EQD51728.1"/>
    </source>
</evidence>
<dbReference type="InterPro" id="IPR006204">
    <property type="entry name" value="GHMP_kinase_N_dom"/>
</dbReference>
<dbReference type="PANTHER" id="PTHR21089">
    <property type="entry name" value="SHIKIMATE DEHYDROGENASE"/>
    <property type="match status" value="1"/>
</dbReference>
<organism evidence="12">
    <name type="scientific">mine drainage metagenome</name>
    <dbReference type="NCBI Taxonomy" id="410659"/>
    <lineage>
        <taxon>unclassified sequences</taxon>
        <taxon>metagenomes</taxon>
        <taxon>ecological metagenomes</taxon>
    </lineage>
</organism>
<dbReference type="SUPFAM" id="SSF51735">
    <property type="entry name" value="NAD(P)-binding Rossmann-fold domains"/>
    <property type="match status" value="1"/>
</dbReference>
<dbReference type="UniPathway" id="UPA00053">
    <property type="reaction ID" value="UER00088"/>
</dbReference>
<evidence type="ECO:0000256" key="3">
    <source>
        <dbReference type="ARBA" id="ARBA00012154"/>
    </source>
</evidence>
<comment type="pathway">
    <text evidence="1">Metabolic intermediate biosynthesis; chorismate biosynthesis; chorismate from D-erythrose 4-phosphate and phosphoenolpyruvate: step 5/7.</text>
</comment>
<evidence type="ECO:0000256" key="8">
    <source>
        <dbReference type="ARBA" id="ARBA00022840"/>
    </source>
</evidence>
<dbReference type="InterPro" id="IPR036291">
    <property type="entry name" value="NAD(P)-bd_dom_sf"/>
</dbReference>
<name>T1A4A1_9ZZZZ</name>
<keyword evidence="9" id="KW-0057">Aromatic amino acid biosynthesis</keyword>
<dbReference type="GO" id="GO:0008652">
    <property type="term" value="P:amino acid biosynthetic process"/>
    <property type="evidence" value="ECO:0007669"/>
    <property type="project" value="UniProtKB-KW"/>
</dbReference>
<keyword evidence="7 12" id="KW-0418">Kinase</keyword>
<evidence type="ECO:0000256" key="6">
    <source>
        <dbReference type="ARBA" id="ARBA00022741"/>
    </source>
</evidence>
<evidence type="ECO:0000256" key="9">
    <source>
        <dbReference type="ARBA" id="ARBA00023141"/>
    </source>
</evidence>
<comment type="catalytic activity">
    <reaction evidence="10">
        <text>shikimate + ATP = 3-phosphoshikimate + ADP + H(+)</text>
        <dbReference type="Rhea" id="RHEA:13121"/>
        <dbReference type="ChEBI" id="CHEBI:15378"/>
        <dbReference type="ChEBI" id="CHEBI:30616"/>
        <dbReference type="ChEBI" id="CHEBI:36208"/>
        <dbReference type="ChEBI" id="CHEBI:145989"/>
        <dbReference type="ChEBI" id="CHEBI:456216"/>
        <dbReference type="EC" id="2.7.1.71"/>
    </reaction>
</comment>
<gene>
    <name evidence="12" type="ORF">B2A_06799</name>
</gene>
<dbReference type="InterPro" id="IPR022893">
    <property type="entry name" value="Shikimate_DH_fam"/>
</dbReference>
<dbReference type="InterPro" id="IPR020568">
    <property type="entry name" value="Ribosomal_Su5_D2-typ_SF"/>
</dbReference>
<dbReference type="GO" id="GO:0019632">
    <property type="term" value="P:shikimate metabolic process"/>
    <property type="evidence" value="ECO:0007669"/>
    <property type="project" value="TreeGrafter"/>
</dbReference>
<evidence type="ECO:0000256" key="7">
    <source>
        <dbReference type="ARBA" id="ARBA00022777"/>
    </source>
</evidence>
<comment type="caution">
    <text evidence="12">The sequence shown here is derived from an EMBL/GenBank/DDBJ whole genome shotgun (WGS) entry which is preliminary data.</text>
</comment>
<feature type="non-terminal residue" evidence="12">
    <location>
        <position position="422"/>
    </location>
</feature>
<dbReference type="Gene3D" id="3.30.230.10">
    <property type="match status" value="1"/>
</dbReference>
<dbReference type="InterPro" id="IPR014721">
    <property type="entry name" value="Ribsml_uS5_D2-typ_fold_subgr"/>
</dbReference>
<dbReference type="EMBL" id="AUZZ01004840">
    <property type="protein sequence ID" value="EQD51728.1"/>
    <property type="molecule type" value="Genomic_DNA"/>
</dbReference>
<dbReference type="InterPro" id="IPR010189">
    <property type="entry name" value="SK_arc"/>
</dbReference>
<dbReference type="Pfam" id="PF00288">
    <property type="entry name" value="GHMP_kinases_N"/>
    <property type="match status" value="1"/>
</dbReference>
<sequence length="422" mass="44505">MERSAETVGSANTLTFRGSEVRADNTDLTAVRRRLDELRATDAWGGERLGVVGTGGAARSAVAAGRDLGARVAVWGRHTEAVERIVREFGVERWTRGSGAACPLVVHATPVGRGIPGDGLPIREMLASSGHLIDFVYAASDRTLQYAAVARHATYESGLRLLLYQAAASYEIWWGSPPRPRAHRVDLPGGGTVRGIGRARGAMTFLNALFTGVGAAAALPIGVEVRAGLRVDEAPRPDLGPLVARAVETAVGEWGPPGRGSIQIEVRSDIPPGQGLKSSSAVASATLAAVADLLGVEPTPFEIARLSARVGREEGVSATGALDDALAGLVDGVVVTDNRDDRWIGTHPVPDGWGAVMFTPGRPHPPSPTLRDRFARYRSMAEPIEAWVRKGDLLAALTANGELVEAAMGYDYAALRNALRDS</sequence>